<feature type="transmembrane region" description="Helical" evidence="1">
    <location>
        <begin position="12"/>
        <end position="34"/>
    </location>
</feature>
<feature type="transmembrane region" description="Helical" evidence="1">
    <location>
        <begin position="109"/>
        <end position="129"/>
    </location>
</feature>
<evidence type="ECO:0000313" key="2">
    <source>
        <dbReference type="EMBL" id="QIB68485.1"/>
    </source>
</evidence>
<proteinExistence type="predicted"/>
<gene>
    <name evidence="2" type="ORF">Ami103574_03745</name>
</gene>
<reference evidence="2 3" key="1">
    <citation type="submission" date="2020-02" db="EMBL/GenBank/DDBJ databases">
        <authorList>
            <person name="Kim Y.B."/>
            <person name="Roh S.W."/>
        </authorList>
    </citation>
    <scope>NUCLEOTIDE SEQUENCE [LARGE SCALE GENOMIC DNA]</scope>
    <source>
        <strain evidence="2 3">DSM 103574</strain>
    </source>
</reference>
<dbReference type="Proteomes" id="UP000466848">
    <property type="component" value="Chromosome"/>
</dbReference>
<name>A0A858BTR4_9FIRM</name>
<keyword evidence="3" id="KW-1185">Reference proteome</keyword>
<dbReference type="AlphaFoldDB" id="A0A858BTR4"/>
<evidence type="ECO:0000313" key="3">
    <source>
        <dbReference type="Proteomes" id="UP000466848"/>
    </source>
</evidence>
<evidence type="ECO:0000256" key="1">
    <source>
        <dbReference type="SAM" id="Phobius"/>
    </source>
</evidence>
<organism evidence="2 3">
    <name type="scientific">Aminipila butyrica</name>
    <dbReference type="NCBI Taxonomy" id="433296"/>
    <lineage>
        <taxon>Bacteria</taxon>
        <taxon>Bacillati</taxon>
        <taxon>Bacillota</taxon>
        <taxon>Clostridia</taxon>
        <taxon>Peptostreptococcales</taxon>
        <taxon>Anaerovoracaceae</taxon>
        <taxon>Aminipila</taxon>
    </lineage>
</organism>
<dbReference type="EMBL" id="CP048649">
    <property type="protein sequence ID" value="QIB68485.1"/>
    <property type="molecule type" value="Genomic_DNA"/>
</dbReference>
<keyword evidence="1" id="KW-0472">Membrane</keyword>
<accession>A0A858BTR4</accession>
<keyword evidence="1" id="KW-1133">Transmembrane helix</keyword>
<dbReference type="KEGG" id="abut:Ami103574_03745"/>
<feature type="transmembrane region" description="Helical" evidence="1">
    <location>
        <begin position="86"/>
        <end position="103"/>
    </location>
</feature>
<dbReference type="RefSeq" id="WP_163065348.1">
    <property type="nucleotide sequence ID" value="NZ_CP048649.1"/>
</dbReference>
<keyword evidence="1" id="KW-0812">Transmembrane</keyword>
<sequence length="145" mass="17158">MHQIYRYRKKVNLLLYVSLILSVFYMMTCPLIAILNLEDLEYVYSLYPLIQAAAFGMYVTDELIVRCNKREEPTEEEYRIDYMDNIFSGIYVAVIVVLVVIAYCTRSVILLSFVLYPLGLKMLLIDTWIDSHVRYKMLFEEIKGR</sequence>
<protein>
    <submittedName>
        <fullName evidence="2">Uncharacterized protein</fullName>
    </submittedName>
</protein>